<feature type="compositionally biased region" description="Polar residues" evidence="1">
    <location>
        <begin position="18"/>
        <end position="41"/>
    </location>
</feature>
<comment type="caution">
    <text evidence="2">The sequence shown here is derived from an EMBL/GenBank/DDBJ whole genome shotgun (WGS) entry which is preliminary data.</text>
</comment>
<evidence type="ECO:0000313" key="2">
    <source>
        <dbReference type="EMBL" id="KAJ7352224.1"/>
    </source>
</evidence>
<organism evidence="2 3">
    <name type="scientific">Mycena albidolilacea</name>
    <dbReference type="NCBI Taxonomy" id="1033008"/>
    <lineage>
        <taxon>Eukaryota</taxon>
        <taxon>Fungi</taxon>
        <taxon>Dikarya</taxon>
        <taxon>Basidiomycota</taxon>
        <taxon>Agaricomycotina</taxon>
        <taxon>Agaricomycetes</taxon>
        <taxon>Agaricomycetidae</taxon>
        <taxon>Agaricales</taxon>
        <taxon>Marasmiineae</taxon>
        <taxon>Mycenaceae</taxon>
        <taxon>Mycena</taxon>
    </lineage>
</organism>
<protein>
    <submittedName>
        <fullName evidence="2">Uncharacterized protein</fullName>
    </submittedName>
</protein>
<gene>
    <name evidence="2" type="ORF">DFH08DRAFT_957025</name>
</gene>
<proteinExistence type="predicted"/>
<feature type="region of interest" description="Disordered" evidence="1">
    <location>
        <begin position="1"/>
        <end position="41"/>
    </location>
</feature>
<name>A0AAD7A9S0_9AGAR</name>
<evidence type="ECO:0000256" key="1">
    <source>
        <dbReference type="SAM" id="MobiDB-lite"/>
    </source>
</evidence>
<sequence length="141" mass="14656">MPSPYAPSVLVDPLSGDIHSQNPSRDTATKPSGPTALISPSRNPTIALAHDALDAACLGYCPIHATLPNLLPRPPPRTSPAMRRSRAAEIVAQPSNAPPRFHDDAERPRPAACDPCVPPVGALPGASLVIQMSSHSGIPTV</sequence>
<evidence type="ECO:0000313" key="3">
    <source>
        <dbReference type="Proteomes" id="UP001218218"/>
    </source>
</evidence>
<keyword evidence="3" id="KW-1185">Reference proteome</keyword>
<feature type="region of interest" description="Disordered" evidence="1">
    <location>
        <begin position="69"/>
        <end position="110"/>
    </location>
</feature>
<reference evidence="2" key="1">
    <citation type="submission" date="2023-03" db="EMBL/GenBank/DDBJ databases">
        <title>Massive genome expansion in bonnet fungi (Mycena s.s.) driven by repeated elements and novel gene families across ecological guilds.</title>
        <authorList>
            <consortium name="Lawrence Berkeley National Laboratory"/>
            <person name="Harder C.B."/>
            <person name="Miyauchi S."/>
            <person name="Viragh M."/>
            <person name="Kuo A."/>
            <person name="Thoen E."/>
            <person name="Andreopoulos B."/>
            <person name="Lu D."/>
            <person name="Skrede I."/>
            <person name="Drula E."/>
            <person name="Henrissat B."/>
            <person name="Morin E."/>
            <person name="Kohler A."/>
            <person name="Barry K."/>
            <person name="LaButti K."/>
            <person name="Morin E."/>
            <person name="Salamov A."/>
            <person name="Lipzen A."/>
            <person name="Mereny Z."/>
            <person name="Hegedus B."/>
            <person name="Baldrian P."/>
            <person name="Stursova M."/>
            <person name="Weitz H."/>
            <person name="Taylor A."/>
            <person name="Grigoriev I.V."/>
            <person name="Nagy L.G."/>
            <person name="Martin F."/>
            <person name="Kauserud H."/>
        </authorList>
    </citation>
    <scope>NUCLEOTIDE SEQUENCE</scope>
    <source>
        <strain evidence="2">CBHHK002</strain>
    </source>
</reference>
<dbReference type="AlphaFoldDB" id="A0AAD7A9S0"/>
<dbReference type="EMBL" id="JARIHO010000012">
    <property type="protein sequence ID" value="KAJ7352224.1"/>
    <property type="molecule type" value="Genomic_DNA"/>
</dbReference>
<dbReference type="Proteomes" id="UP001218218">
    <property type="component" value="Unassembled WGS sequence"/>
</dbReference>
<feature type="compositionally biased region" description="Basic and acidic residues" evidence="1">
    <location>
        <begin position="100"/>
        <end position="109"/>
    </location>
</feature>
<accession>A0AAD7A9S0</accession>